<protein>
    <submittedName>
        <fullName evidence="4">Outer membrane protein</fullName>
    </submittedName>
</protein>
<feature type="chain" id="PRO_5045381946" evidence="3">
    <location>
        <begin position="24"/>
        <end position="167"/>
    </location>
</feature>
<evidence type="ECO:0000313" key="4">
    <source>
        <dbReference type="EMBL" id="NIJ43786.1"/>
    </source>
</evidence>
<dbReference type="PANTHER" id="PTHR35089">
    <property type="entry name" value="CHAPERONE PROTEIN SKP"/>
    <property type="match status" value="1"/>
</dbReference>
<dbReference type="RefSeq" id="WP_167182636.1">
    <property type="nucleotide sequence ID" value="NZ_JAASQL010000001.1"/>
</dbReference>
<gene>
    <name evidence="4" type="ORF">FHR24_000225</name>
</gene>
<evidence type="ECO:0000256" key="2">
    <source>
        <dbReference type="ARBA" id="ARBA00022729"/>
    </source>
</evidence>
<dbReference type="PANTHER" id="PTHR35089:SF1">
    <property type="entry name" value="CHAPERONE PROTEIN SKP"/>
    <property type="match status" value="1"/>
</dbReference>
<dbReference type="InterPro" id="IPR024930">
    <property type="entry name" value="Skp_dom_sf"/>
</dbReference>
<dbReference type="Proteomes" id="UP000745859">
    <property type="component" value="Unassembled WGS sequence"/>
</dbReference>
<dbReference type="Gene3D" id="3.30.910.20">
    <property type="entry name" value="Skp domain"/>
    <property type="match status" value="1"/>
</dbReference>
<comment type="similarity">
    <text evidence="1">Belongs to the Skp family.</text>
</comment>
<reference evidence="4 5" key="1">
    <citation type="submission" date="2020-03" db="EMBL/GenBank/DDBJ databases">
        <title>Genomic Encyclopedia of Type Strains, Phase IV (KMG-IV): sequencing the most valuable type-strain genomes for metagenomic binning, comparative biology and taxonomic classification.</title>
        <authorList>
            <person name="Goeker M."/>
        </authorList>
    </citation>
    <scope>NUCLEOTIDE SEQUENCE [LARGE SCALE GENOMIC DNA]</scope>
    <source>
        <strain evidence="4 5">DSM 101599</strain>
    </source>
</reference>
<dbReference type="SMART" id="SM00935">
    <property type="entry name" value="OmpH"/>
    <property type="match status" value="1"/>
</dbReference>
<evidence type="ECO:0000256" key="1">
    <source>
        <dbReference type="ARBA" id="ARBA00009091"/>
    </source>
</evidence>
<keyword evidence="2 3" id="KW-0732">Signal</keyword>
<dbReference type="InterPro" id="IPR005632">
    <property type="entry name" value="Chaperone_Skp"/>
</dbReference>
<sequence>MRTVKTTLLIAIIALGFTHFTQAQKIAHINLDEVVASMPEAKAMQADMEKLGKTYESEIKAASTALKAKFDRYTAEEKSKTPEENQKRAVEVQQEQGKIGQLQQAAQQELQKKQNELLEPIIEKAQNAIKTYAKEKGFQYVLDARTIIYAEGGVDISTAIKTKLGVK</sequence>
<organism evidence="4 5">
    <name type="scientific">Wenyingzhuangia heitensis</name>
    <dbReference type="NCBI Taxonomy" id="1487859"/>
    <lineage>
        <taxon>Bacteria</taxon>
        <taxon>Pseudomonadati</taxon>
        <taxon>Bacteroidota</taxon>
        <taxon>Flavobacteriia</taxon>
        <taxon>Flavobacteriales</taxon>
        <taxon>Flavobacteriaceae</taxon>
        <taxon>Wenyingzhuangia</taxon>
    </lineage>
</organism>
<dbReference type="SUPFAM" id="SSF111384">
    <property type="entry name" value="OmpH-like"/>
    <property type="match status" value="1"/>
</dbReference>
<feature type="signal peptide" evidence="3">
    <location>
        <begin position="1"/>
        <end position="23"/>
    </location>
</feature>
<dbReference type="EMBL" id="JAASQL010000001">
    <property type="protein sequence ID" value="NIJ43786.1"/>
    <property type="molecule type" value="Genomic_DNA"/>
</dbReference>
<proteinExistence type="inferred from homology"/>
<keyword evidence="5" id="KW-1185">Reference proteome</keyword>
<comment type="caution">
    <text evidence="4">The sequence shown here is derived from an EMBL/GenBank/DDBJ whole genome shotgun (WGS) entry which is preliminary data.</text>
</comment>
<evidence type="ECO:0000256" key="3">
    <source>
        <dbReference type="SAM" id="SignalP"/>
    </source>
</evidence>
<dbReference type="Pfam" id="PF03938">
    <property type="entry name" value="OmpH"/>
    <property type="match status" value="1"/>
</dbReference>
<evidence type="ECO:0000313" key="5">
    <source>
        <dbReference type="Proteomes" id="UP000745859"/>
    </source>
</evidence>
<accession>A0ABX0U9H3</accession>
<name>A0ABX0U9H3_9FLAO</name>